<dbReference type="GO" id="GO:0016491">
    <property type="term" value="F:oxidoreductase activity"/>
    <property type="evidence" value="ECO:0007669"/>
    <property type="project" value="UniProtKB-KW"/>
</dbReference>
<organism evidence="7">
    <name type="scientific">Metamycoplasma salivarium</name>
    <name type="common">Mycoplasma salivarium</name>
    <dbReference type="NCBI Taxonomy" id="2124"/>
    <lineage>
        <taxon>Bacteria</taxon>
        <taxon>Bacillati</taxon>
        <taxon>Mycoplasmatota</taxon>
        <taxon>Mycoplasmoidales</taxon>
        <taxon>Metamycoplasmataceae</taxon>
        <taxon>Metamycoplasma</taxon>
    </lineage>
</organism>
<proteinExistence type="predicted"/>
<evidence type="ECO:0000256" key="3">
    <source>
        <dbReference type="ARBA" id="ARBA00022679"/>
    </source>
</evidence>
<dbReference type="GO" id="GO:0003676">
    <property type="term" value="F:nucleic acid binding"/>
    <property type="evidence" value="ECO:0007669"/>
    <property type="project" value="InterPro"/>
</dbReference>
<sequence>MIDEEVLLREKRKYNLEPTISNHERKLLKKDYPVQKIIGFQIFQDVYLNIHNNVLIPRYETEEVILECYKHINKDSNVLDLGCGCGFIGLAIKKNVGCNVTMVDVSTAAIAQTKVNAKKNHLEDVSIIKSTWFSNVSGTFDLIVSNPPYLDDKKPYPKSLSYEPKKALFASEEGFGAYREILNEAKMYLKENGLLIFEIDPINAAKLLEIYPKTLIKKDINGKERIAILKQKDL</sequence>
<evidence type="ECO:0000256" key="1">
    <source>
        <dbReference type="ARBA" id="ARBA00012771"/>
    </source>
</evidence>
<evidence type="ECO:0000256" key="5">
    <source>
        <dbReference type="ARBA" id="ARBA00048391"/>
    </source>
</evidence>
<dbReference type="RefSeq" id="WP_024544173.1">
    <property type="nucleotide sequence ID" value="NZ_BPLV01000001.1"/>
</dbReference>
<reference evidence="7" key="1">
    <citation type="submission" date="2019-01" db="EMBL/GenBank/DDBJ databases">
        <authorList>
            <consortium name="Pathogen Informatics"/>
        </authorList>
    </citation>
    <scope>NUCLEOTIDE SEQUENCE [LARGE SCALE GENOMIC DNA]</scope>
    <source>
        <strain evidence="7">NCTC10113</strain>
    </source>
</reference>
<evidence type="ECO:0000259" key="6">
    <source>
        <dbReference type="Pfam" id="PF05175"/>
    </source>
</evidence>
<keyword evidence="4" id="KW-0949">S-adenosyl-L-methionine</keyword>
<dbReference type="Pfam" id="PF05175">
    <property type="entry name" value="MTS"/>
    <property type="match status" value="1"/>
</dbReference>
<geneLocation type="plasmid" evidence="7">
    <name>2</name>
</geneLocation>
<dbReference type="PROSITE" id="PS00092">
    <property type="entry name" value="N6_MTASE"/>
    <property type="match status" value="1"/>
</dbReference>
<dbReference type="InterPro" id="IPR004556">
    <property type="entry name" value="HemK-like"/>
</dbReference>
<protein>
    <recommendedName>
        <fullName evidence="1">peptide chain release factor N(5)-glutamine methyltransferase</fullName>
        <ecNumber evidence="1">2.1.1.297</ecNumber>
    </recommendedName>
</protein>
<dbReference type="PANTHER" id="PTHR18895">
    <property type="entry name" value="HEMK METHYLTRANSFERASE"/>
    <property type="match status" value="1"/>
</dbReference>
<dbReference type="EC" id="2.1.1.297" evidence="1"/>
<dbReference type="EMBL" id="LR214939">
    <property type="protein sequence ID" value="VEU56236.1"/>
    <property type="molecule type" value="Genomic_DNA"/>
</dbReference>
<comment type="catalytic activity">
    <reaction evidence="5">
        <text>L-glutaminyl-[peptide chain release factor] + S-adenosyl-L-methionine = N(5)-methyl-L-glutaminyl-[peptide chain release factor] + S-adenosyl-L-homocysteine + H(+)</text>
        <dbReference type="Rhea" id="RHEA:42896"/>
        <dbReference type="Rhea" id="RHEA-COMP:10271"/>
        <dbReference type="Rhea" id="RHEA-COMP:10272"/>
        <dbReference type="ChEBI" id="CHEBI:15378"/>
        <dbReference type="ChEBI" id="CHEBI:30011"/>
        <dbReference type="ChEBI" id="CHEBI:57856"/>
        <dbReference type="ChEBI" id="CHEBI:59789"/>
        <dbReference type="ChEBI" id="CHEBI:61891"/>
        <dbReference type="EC" id="2.1.1.297"/>
    </reaction>
</comment>
<name>A0A448ZYJ7_METSV</name>
<evidence type="ECO:0000256" key="2">
    <source>
        <dbReference type="ARBA" id="ARBA00022603"/>
    </source>
</evidence>
<dbReference type="AlphaFoldDB" id="A0A448ZYJ7"/>
<dbReference type="NCBIfam" id="TIGR00536">
    <property type="entry name" value="hemK_fam"/>
    <property type="match status" value="1"/>
</dbReference>
<dbReference type="InterPro" id="IPR007848">
    <property type="entry name" value="Small_mtfrase_dom"/>
</dbReference>
<dbReference type="InterPro" id="IPR050320">
    <property type="entry name" value="N5-glutamine_MTase"/>
</dbReference>
<dbReference type="PANTHER" id="PTHR18895:SF74">
    <property type="entry name" value="MTRF1L RELEASE FACTOR GLUTAMINE METHYLTRANSFERASE"/>
    <property type="match status" value="1"/>
</dbReference>
<dbReference type="CDD" id="cd02440">
    <property type="entry name" value="AdoMet_MTases"/>
    <property type="match status" value="1"/>
</dbReference>
<dbReference type="GO" id="GO:0102559">
    <property type="term" value="F:peptide chain release factor N(5)-glutamine methyltransferase activity"/>
    <property type="evidence" value="ECO:0007669"/>
    <property type="project" value="UniProtKB-EC"/>
</dbReference>
<keyword evidence="3 7" id="KW-0808">Transferase</keyword>
<dbReference type="InterPro" id="IPR002052">
    <property type="entry name" value="DNA_methylase_N6_adenine_CS"/>
</dbReference>
<keyword evidence="7" id="KW-0560">Oxidoreductase</keyword>
<dbReference type="InterPro" id="IPR029063">
    <property type="entry name" value="SAM-dependent_MTases_sf"/>
</dbReference>
<dbReference type="SUPFAM" id="SSF53335">
    <property type="entry name" value="S-adenosyl-L-methionine-dependent methyltransferases"/>
    <property type="match status" value="1"/>
</dbReference>
<keyword evidence="2 7" id="KW-0489">Methyltransferase</keyword>
<accession>A0A448ZYJ7</accession>
<feature type="domain" description="Methyltransferase small" evidence="6">
    <location>
        <begin position="66"/>
        <end position="154"/>
    </location>
</feature>
<evidence type="ECO:0000313" key="7">
    <source>
        <dbReference type="EMBL" id="VEU56236.1"/>
    </source>
</evidence>
<dbReference type="Gene3D" id="3.40.50.150">
    <property type="entry name" value="Vaccinia Virus protein VP39"/>
    <property type="match status" value="1"/>
</dbReference>
<keyword evidence="7" id="KW-0614">Plasmid</keyword>
<gene>
    <name evidence="7" type="primary">hemK_2</name>
    <name evidence="7" type="ORF">NCTC10113_01137</name>
</gene>
<evidence type="ECO:0000256" key="4">
    <source>
        <dbReference type="ARBA" id="ARBA00022691"/>
    </source>
</evidence>
<dbReference type="GO" id="GO:0032259">
    <property type="term" value="P:methylation"/>
    <property type="evidence" value="ECO:0007669"/>
    <property type="project" value="UniProtKB-KW"/>
</dbReference>